<organism evidence="1 2">
    <name type="scientific">Parapedobacter luteus</name>
    <dbReference type="NCBI Taxonomy" id="623280"/>
    <lineage>
        <taxon>Bacteria</taxon>
        <taxon>Pseudomonadati</taxon>
        <taxon>Bacteroidota</taxon>
        <taxon>Sphingobacteriia</taxon>
        <taxon>Sphingobacteriales</taxon>
        <taxon>Sphingobacteriaceae</taxon>
        <taxon>Parapedobacter</taxon>
    </lineage>
</organism>
<dbReference type="Proteomes" id="UP000190541">
    <property type="component" value="Unassembled WGS sequence"/>
</dbReference>
<evidence type="ECO:0000313" key="2">
    <source>
        <dbReference type="Proteomes" id="UP000190541"/>
    </source>
</evidence>
<reference evidence="1 2" key="1">
    <citation type="submission" date="2017-02" db="EMBL/GenBank/DDBJ databases">
        <authorList>
            <person name="Peterson S.W."/>
        </authorList>
    </citation>
    <scope>NUCLEOTIDE SEQUENCE [LARGE SCALE GENOMIC DNA]</scope>
    <source>
        <strain evidence="1 2">DSM 22899</strain>
    </source>
</reference>
<dbReference type="InterPro" id="IPR008969">
    <property type="entry name" value="CarboxyPept-like_regulatory"/>
</dbReference>
<dbReference type="SUPFAM" id="SSF49464">
    <property type="entry name" value="Carboxypeptidase regulatory domain-like"/>
    <property type="match status" value="1"/>
</dbReference>
<protein>
    <recommendedName>
        <fullName evidence="3">CarboxypepD_reg-like domain-containing protein</fullName>
    </recommendedName>
</protein>
<name>A0A1T5EMM0_9SPHI</name>
<sequence length="546" mass="58998">MINYPNHQPLLKLLSIGWAIAIASVCQAQSYLTRDISIKGGPNQRIGDLLSAVSQDQGFYFSYNSNAIAADSLVNVPNYRGPLINFLGRMLGRSYEFRETPGYVIIRYAPGTMKLAFRVEKERGRPLVIEGQVSDASNGMGVPFASIYDRQALVSTLSGPTGDFKLSIKRPGETIWLTVSKEKYRDTTLALLPPVQVGSKHKGRRYWLFLGDGSGGGLEGSAFGRFFTSSKQRIQRINLGGFFAYSSYQVSLTPGLSSQGLFNSQVVNQVSLNVLGGHTAGVNGVEIAGGFNINQQRTRYFQAAGLFNLVGNDMEGVQLAGISNIVMQKASGLQLAGVSSHASMTKGVQLSGVFNVAEDVDGMQIAGVVNTGGNVKGVQLALVNVADSSDYPIGMINLVKNGEKSVTAAVDESSMAQLAFRSGGRILYGLLGIGYYLSDSPMRYALEAGVGATALRTGAFILQAEVVSRASTDFKADIEQRLSLRLLPRVSFNQHWGFIAGPTITYTYRDKENGSLNPISGWKWYHNKDAGRALHIGMMGGVSYRW</sequence>
<accession>A0A1T5EMM0</accession>
<proteinExistence type="predicted"/>
<gene>
    <name evidence="1" type="ORF">SAMN05660226_03411</name>
</gene>
<evidence type="ECO:0000313" key="1">
    <source>
        <dbReference type="EMBL" id="SKB84920.1"/>
    </source>
</evidence>
<dbReference type="EMBL" id="FUYS01000010">
    <property type="protein sequence ID" value="SKB84920.1"/>
    <property type="molecule type" value="Genomic_DNA"/>
</dbReference>
<evidence type="ECO:0008006" key="3">
    <source>
        <dbReference type="Google" id="ProtNLM"/>
    </source>
</evidence>
<dbReference type="AlphaFoldDB" id="A0A1T5EMM0"/>
<dbReference type="OrthoDB" id="5505971at2"/>
<dbReference type="STRING" id="623280.SAMN05660226_03411"/>
<keyword evidence="2" id="KW-1185">Reference proteome</keyword>
<dbReference type="RefSeq" id="WP_079718053.1">
    <property type="nucleotide sequence ID" value="NZ_FUYS01000010.1"/>
</dbReference>